<keyword evidence="2" id="KW-1185">Reference proteome</keyword>
<dbReference type="SMART" id="SM00567">
    <property type="entry name" value="EZ_HEAT"/>
    <property type="match status" value="4"/>
</dbReference>
<sequence length="542" mass="60261">MGIAGLLIGTMLSTLLLVVFGRRRKVRLVQPPKPSRSSVSPARPSRNLVAVPMPVMATAHRAPAVARQHLDLLQGGLISESTLESTKSELSTLLEQGKQTLVESRLQAGLQYVVQVRALAEIGTEAAGRVLERQIDRRLSDDPLEQAWYRIDLAHSLRQMRRRESLPRLLESSATAIDEPLCHLWAAELVGFPGFGEMVLSSNSVLATHARRVLTVAMEGFRFGTVPLSLLVEAKLGEVMRRLFQQSPTMGDPLTARVALEVLRQLRRVEHVRRALAGDPAWAAALDRQFKRLASIEAHCRSYLERALLDLPERLPIAAPAEQVEILLTMHSLRCGHASLIPLVMDRNYPHRSVAMSCLAWASDPKSRDVLVGLANQAFPTHGDFHRVDAFTVRDRLALLRALHRHGTPSAEKLLLRIVRSDDPTFRLHAIRSLGWNDPTDPAAVVGTLQQASLDPHPEIRQRAVAALARLGDRAALQEVRERLAVDSHDEQRQGMQLIIEEGLSWLWPDLDRLADAEDPEVAFLAREALEQMREDCLGPLA</sequence>
<evidence type="ECO:0000313" key="1">
    <source>
        <dbReference type="EMBL" id="VIP03918.1"/>
    </source>
</evidence>
<name>A0A6C2YQJ9_9BACT</name>
<protein>
    <submittedName>
        <fullName evidence="1">Pbs lyase</fullName>
    </submittedName>
</protein>
<dbReference type="AlphaFoldDB" id="A0A6C2YQJ9"/>
<dbReference type="EMBL" id="LR586016">
    <property type="protein sequence ID" value="VIP03918.1"/>
    <property type="molecule type" value="Genomic_DNA"/>
</dbReference>
<dbReference type="SUPFAM" id="SSF48371">
    <property type="entry name" value="ARM repeat"/>
    <property type="match status" value="1"/>
</dbReference>
<dbReference type="InterPro" id="IPR016024">
    <property type="entry name" value="ARM-type_fold"/>
</dbReference>
<gene>
    <name evidence="1" type="ORF">GMBLW1_00420</name>
</gene>
<proteinExistence type="predicted"/>
<organism evidence="1">
    <name type="scientific">Tuwongella immobilis</name>
    <dbReference type="NCBI Taxonomy" id="692036"/>
    <lineage>
        <taxon>Bacteria</taxon>
        <taxon>Pseudomonadati</taxon>
        <taxon>Planctomycetota</taxon>
        <taxon>Planctomycetia</taxon>
        <taxon>Gemmatales</taxon>
        <taxon>Gemmataceae</taxon>
        <taxon>Tuwongella</taxon>
    </lineage>
</organism>
<dbReference type="EMBL" id="LR593887">
    <property type="protein sequence ID" value="VTS05203.1"/>
    <property type="molecule type" value="Genomic_DNA"/>
</dbReference>
<evidence type="ECO:0000313" key="2">
    <source>
        <dbReference type="Proteomes" id="UP000464378"/>
    </source>
</evidence>
<dbReference type="Gene3D" id="1.25.10.10">
    <property type="entry name" value="Leucine-rich Repeat Variant"/>
    <property type="match status" value="1"/>
</dbReference>
<reference evidence="1" key="1">
    <citation type="submission" date="2019-04" db="EMBL/GenBank/DDBJ databases">
        <authorList>
            <consortium name="Science for Life Laboratories"/>
        </authorList>
    </citation>
    <scope>NUCLEOTIDE SEQUENCE</scope>
    <source>
        <strain evidence="1">MBLW1</strain>
    </source>
</reference>
<dbReference type="InterPro" id="IPR011989">
    <property type="entry name" value="ARM-like"/>
</dbReference>
<dbReference type="InParanoid" id="A0A6C2YQJ9"/>
<dbReference type="KEGG" id="tim:GMBLW1_00420"/>
<dbReference type="Proteomes" id="UP000464378">
    <property type="component" value="Chromosome"/>
</dbReference>
<dbReference type="GO" id="GO:0016829">
    <property type="term" value="F:lyase activity"/>
    <property type="evidence" value="ECO:0007669"/>
    <property type="project" value="UniProtKB-KW"/>
</dbReference>
<accession>A0A6C2YQJ9</accession>
<dbReference type="InterPro" id="IPR004155">
    <property type="entry name" value="PBS_lyase_HEAT"/>
</dbReference>
<keyword evidence="1" id="KW-0456">Lyase</keyword>
<dbReference type="RefSeq" id="WP_162659062.1">
    <property type="nucleotide sequence ID" value="NZ_LR593887.1"/>
</dbReference>